<evidence type="ECO:0000313" key="7">
    <source>
        <dbReference type="Proteomes" id="UP000800036"/>
    </source>
</evidence>
<feature type="transmembrane region" description="Helical" evidence="5">
    <location>
        <begin position="274"/>
        <end position="295"/>
    </location>
</feature>
<gene>
    <name evidence="6" type="ORF">BU23DRAFT_583180</name>
</gene>
<evidence type="ECO:0000256" key="2">
    <source>
        <dbReference type="ARBA" id="ARBA00022692"/>
    </source>
</evidence>
<evidence type="ECO:0000256" key="5">
    <source>
        <dbReference type="SAM" id="Phobius"/>
    </source>
</evidence>
<name>A0A6A5UWW9_9PLEO</name>
<dbReference type="InterPro" id="IPR007568">
    <property type="entry name" value="RTA1"/>
</dbReference>
<comment type="subcellular location">
    <subcellularLocation>
        <location evidence="1">Membrane</location>
        <topology evidence="1">Multi-pass membrane protein</topology>
    </subcellularLocation>
</comment>
<dbReference type="PANTHER" id="PTHR31465">
    <property type="entry name" value="PROTEIN RTA1-RELATED"/>
    <property type="match status" value="1"/>
</dbReference>
<evidence type="ECO:0000313" key="6">
    <source>
        <dbReference type="EMBL" id="KAF1968489.1"/>
    </source>
</evidence>
<feature type="transmembrane region" description="Helical" evidence="5">
    <location>
        <begin position="19"/>
        <end position="38"/>
    </location>
</feature>
<dbReference type="Proteomes" id="UP000800036">
    <property type="component" value="Unassembled WGS sequence"/>
</dbReference>
<evidence type="ECO:0000256" key="1">
    <source>
        <dbReference type="ARBA" id="ARBA00004141"/>
    </source>
</evidence>
<evidence type="ECO:0008006" key="8">
    <source>
        <dbReference type="Google" id="ProtNLM"/>
    </source>
</evidence>
<proteinExistence type="predicted"/>
<dbReference type="OrthoDB" id="3358017at2759"/>
<keyword evidence="3 5" id="KW-1133">Transmembrane helix</keyword>
<evidence type="ECO:0000256" key="4">
    <source>
        <dbReference type="ARBA" id="ARBA00023136"/>
    </source>
</evidence>
<dbReference type="GO" id="GO:0016020">
    <property type="term" value="C:membrane"/>
    <property type="evidence" value="ECO:0007669"/>
    <property type="project" value="UniProtKB-SubCell"/>
</dbReference>
<dbReference type="EMBL" id="ML976719">
    <property type="protein sequence ID" value="KAF1968489.1"/>
    <property type="molecule type" value="Genomic_DNA"/>
</dbReference>
<keyword evidence="4 5" id="KW-0472">Membrane</keyword>
<feature type="transmembrane region" description="Helical" evidence="5">
    <location>
        <begin position="50"/>
        <end position="72"/>
    </location>
</feature>
<reference evidence="6" key="1">
    <citation type="journal article" date="2020" name="Stud. Mycol.">
        <title>101 Dothideomycetes genomes: a test case for predicting lifestyles and emergence of pathogens.</title>
        <authorList>
            <person name="Haridas S."/>
            <person name="Albert R."/>
            <person name="Binder M."/>
            <person name="Bloem J."/>
            <person name="Labutti K."/>
            <person name="Salamov A."/>
            <person name="Andreopoulos B."/>
            <person name="Baker S."/>
            <person name="Barry K."/>
            <person name="Bills G."/>
            <person name="Bluhm B."/>
            <person name="Cannon C."/>
            <person name="Castanera R."/>
            <person name="Culley D."/>
            <person name="Daum C."/>
            <person name="Ezra D."/>
            <person name="Gonzalez J."/>
            <person name="Henrissat B."/>
            <person name="Kuo A."/>
            <person name="Liang C."/>
            <person name="Lipzen A."/>
            <person name="Lutzoni F."/>
            <person name="Magnuson J."/>
            <person name="Mondo S."/>
            <person name="Nolan M."/>
            <person name="Ohm R."/>
            <person name="Pangilinan J."/>
            <person name="Park H.-J."/>
            <person name="Ramirez L."/>
            <person name="Alfaro M."/>
            <person name="Sun H."/>
            <person name="Tritt A."/>
            <person name="Yoshinaga Y."/>
            <person name="Zwiers L.-H."/>
            <person name="Turgeon B."/>
            <person name="Goodwin S."/>
            <person name="Spatafora J."/>
            <person name="Crous P."/>
            <person name="Grigoriev I."/>
        </authorList>
    </citation>
    <scope>NUCLEOTIDE SEQUENCE</scope>
    <source>
        <strain evidence="6">CBS 107.79</strain>
    </source>
</reference>
<sequence length="343" mass="38316">MGAGDPIFFSLYIYAPNKIGAIVVCVLYALSAAARIYQCRAFDAYIYSKFDLSVLLVYILSQVSIYICPPLLELSNYHLLGHLLRYIPHLSPLRPALVLRIFGSLMLIVETLNALGVSLSANPSGKKMTQNLGKGLTLAALVAQILVIFSVVVLATMFHRRVNASGMRVPSVIRTTWTLHGSMALIFVRCIYRLVEHLGNTEIELDDMEALKAFSPILRYEWFFYVFEAVLMFVNMVLWNIWNPGAVLARNVYLSRDGATEINYEEAGGWSYCLMRALLMAFGSLGSGAMFAFLWRPSQNFVILSNPDPSFGSSWSNYFDDCFASDSLEVEPAICVNYARVNG</sequence>
<keyword evidence="7" id="KW-1185">Reference proteome</keyword>
<dbReference type="Pfam" id="PF04479">
    <property type="entry name" value="RTA1"/>
    <property type="match status" value="1"/>
</dbReference>
<organism evidence="6 7">
    <name type="scientific">Bimuria novae-zelandiae CBS 107.79</name>
    <dbReference type="NCBI Taxonomy" id="1447943"/>
    <lineage>
        <taxon>Eukaryota</taxon>
        <taxon>Fungi</taxon>
        <taxon>Dikarya</taxon>
        <taxon>Ascomycota</taxon>
        <taxon>Pezizomycotina</taxon>
        <taxon>Dothideomycetes</taxon>
        <taxon>Pleosporomycetidae</taxon>
        <taxon>Pleosporales</taxon>
        <taxon>Massarineae</taxon>
        <taxon>Didymosphaeriaceae</taxon>
        <taxon>Bimuria</taxon>
    </lineage>
</organism>
<dbReference type="PANTHER" id="PTHR31465:SF34">
    <property type="entry name" value="DOMAIN PROTEIN, PUTATIVE (AFU_ORTHOLOGUE AFUA_3G00480)-RELATED"/>
    <property type="match status" value="1"/>
</dbReference>
<keyword evidence="2 5" id="KW-0812">Transmembrane</keyword>
<feature type="transmembrane region" description="Helical" evidence="5">
    <location>
        <begin position="222"/>
        <end position="242"/>
    </location>
</feature>
<feature type="transmembrane region" description="Helical" evidence="5">
    <location>
        <begin position="136"/>
        <end position="157"/>
    </location>
</feature>
<dbReference type="AlphaFoldDB" id="A0A6A5UWW9"/>
<protein>
    <recommendedName>
        <fullName evidence="8">RTA1 domain protein</fullName>
    </recommendedName>
</protein>
<evidence type="ECO:0000256" key="3">
    <source>
        <dbReference type="ARBA" id="ARBA00022989"/>
    </source>
</evidence>
<accession>A0A6A5UWW9</accession>